<reference evidence="3" key="1">
    <citation type="submission" date="2025-08" db="UniProtKB">
        <authorList>
            <consortium name="RefSeq"/>
        </authorList>
    </citation>
    <scope>IDENTIFICATION</scope>
    <source>
        <tissue evidence="3">Adult</tissue>
    </source>
</reference>
<evidence type="ECO:0000313" key="2">
    <source>
        <dbReference type="Proteomes" id="UP001652620"/>
    </source>
</evidence>
<proteinExistence type="predicted"/>
<organism evidence="2 3">
    <name type="scientific">Bactrocera dorsalis</name>
    <name type="common">Oriental fruit fly</name>
    <name type="synonym">Dacus dorsalis</name>
    <dbReference type="NCBI Taxonomy" id="27457"/>
    <lineage>
        <taxon>Eukaryota</taxon>
        <taxon>Metazoa</taxon>
        <taxon>Ecdysozoa</taxon>
        <taxon>Arthropoda</taxon>
        <taxon>Hexapoda</taxon>
        <taxon>Insecta</taxon>
        <taxon>Pterygota</taxon>
        <taxon>Neoptera</taxon>
        <taxon>Endopterygota</taxon>
        <taxon>Diptera</taxon>
        <taxon>Brachycera</taxon>
        <taxon>Muscomorpha</taxon>
        <taxon>Tephritoidea</taxon>
        <taxon>Tephritidae</taxon>
        <taxon>Bactrocera</taxon>
        <taxon>Bactrocera</taxon>
    </lineage>
</organism>
<gene>
    <name evidence="3" type="primary">LOC125779001</name>
</gene>
<name>A0ABM3K177_BACDO</name>
<feature type="region of interest" description="Disordered" evidence="1">
    <location>
        <begin position="109"/>
        <end position="133"/>
    </location>
</feature>
<dbReference type="Proteomes" id="UP001652620">
    <property type="component" value="Chromosome 5"/>
</dbReference>
<sequence>MSSNKSFDKSGKPTLGYTLFLHLSELKYRKKGISVVPCLPLIKSKLLVTDTLIARTKEQENFTDLEALQKEQIFRQRLRLSMLRILRQCRSGLSHQKDVMVKTTTEKAIKRSRDDEKEDVKQQEPEVKTTAAKRLREDVKAELDVKLEKPEDTPINQRKRTQRALFFN</sequence>
<accession>A0ABM3K177</accession>
<dbReference type="RefSeq" id="XP_049315228.1">
    <property type="nucleotide sequence ID" value="XM_049459271.1"/>
</dbReference>
<feature type="region of interest" description="Disordered" evidence="1">
    <location>
        <begin position="149"/>
        <end position="168"/>
    </location>
</feature>
<feature type="compositionally biased region" description="Basic and acidic residues" evidence="1">
    <location>
        <begin position="109"/>
        <end position="127"/>
    </location>
</feature>
<dbReference type="GeneID" id="125779001"/>
<dbReference type="Pfam" id="PF05306">
    <property type="entry name" value="DUF733"/>
    <property type="match status" value="1"/>
</dbReference>
<protein>
    <submittedName>
        <fullName evidence="3">Uncharacterized protein LOC125779001</fullName>
    </submittedName>
</protein>
<evidence type="ECO:0000256" key="1">
    <source>
        <dbReference type="SAM" id="MobiDB-lite"/>
    </source>
</evidence>
<keyword evidence="2" id="KW-1185">Reference proteome</keyword>
<evidence type="ECO:0000313" key="3">
    <source>
        <dbReference type="RefSeq" id="XP_049315228.1"/>
    </source>
</evidence>
<dbReference type="InterPro" id="IPR007970">
    <property type="entry name" value="DUF733"/>
</dbReference>